<dbReference type="EMBL" id="JACHJQ010000001">
    <property type="protein sequence ID" value="MBB4903853.1"/>
    <property type="molecule type" value="Genomic_DNA"/>
</dbReference>
<protein>
    <submittedName>
        <fullName evidence="2">Uncharacterized protein</fullName>
    </submittedName>
</protein>
<accession>A0A7W7VB81</accession>
<reference evidence="2 3" key="1">
    <citation type="submission" date="2020-08" db="EMBL/GenBank/DDBJ databases">
        <title>Genomic Encyclopedia of Type Strains, Phase III (KMG-III): the genomes of soil and plant-associated and newly described type strains.</title>
        <authorList>
            <person name="Whitman W."/>
        </authorList>
    </citation>
    <scope>NUCLEOTIDE SEQUENCE [LARGE SCALE GENOMIC DNA]</scope>
    <source>
        <strain evidence="2 3">CECT 8960</strain>
    </source>
</reference>
<proteinExistence type="predicted"/>
<name>A0A7W7VB81_9PSEU</name>
<evidence type="ECO:0000313" key="3">
    <source>
        <dbReference type="Proteomes" id="UP000520767"/>
    </source>
</evidence>
<feature type="compositionally biased region" description="Polar residues" evidence="1">
    <location>
        <begin position="143"/>
        <end position="153"/>
    </location>
</feature>
<sequence length="354" mass="39036">MTNLEFFVDLAVTGTVLGLDHTSTLAEFEACFALTHASAYPDSLVTDAGLVEFGWQRWHGGDPWTATYFGAQAHRLDRLVEQEQVESPLQARYGEFPARVHVDDLLAATAAAGYPLRQVPERDENCVAYWSPVSDMHVLATAGNSTDQNSTDRNSTDRNSTDQNGTGDPVPPGTVLKMLGPQPWWPWHRYLGRELEFAAHARQLLSAERSAWLDAHDPVDEPPEVRRDWWGCLTTMVWRKTKEPGPVVALHREAAERAVCTVAEAALAEIGVLVRAHGKGVPAGSTDEATTRWLAHVPPAGDLRSDRVLRNQIHEVGQGLPHLADPALAEAVRPWLDLRPELLADGRVPRLVTD</sequence>
<comment type="caution">
    <text evidence="2">The sequence shown here is derived from an EMBL/GenBank/DDBJ whole genome shotgun (WGS) entry which is preliminary data.</text>
</comment>
<organism evidence="2 3">
    <name type="scientific">Actinophytocola algeriensis</name>
    <dbReference type="NCBI Taxonomy" id="1768010"/>
    <lineage>
        <taxon>Bacteria</taxon>
        <taxon>Bacillati</taxon>
        <taxon>Actinomycetota</taxon>
        <taxon>Actinomycetes</taxon>
        <taxon>Pseudonocardiales</taxon>
        <taxon>Pseudonocardiaceae</taxon>
    </lineage>
</organism>
<dbReference type="AlphaFoldDB" id="A0A7W7VB81"/>
<dbReference type="RefSeq" id="WP_184808182.1">
    <property type="nucleotide sequence ID" value="NZ_JACHJQ010000001.1"/>
</dbReference>
<gene>
    <name evidence="2" type="ORF">FHR82_000063</name>
</gene>
<dbReference type="Proteomes" id="UP000520767">
    <property type="component" value="Unassembled WGS sequence"/>
</dbReference>
<feature type="region of interest" description="Disordered" evidence="1">
    <location>
        <begin position="143"/>
        <end position="175"/>
    </location>
</feature>
<evidence type="ECO:0000256" key="1">
    <source>
        <dbReference type="SAM" id="MobiDB-lite"/>
    </source>
</evidence>
<keyword evidence="3" id="KW-1185">Reference proteome</keyword>
<evidence type="ECO:0000313" key="2">
    <source>
        <dbReference type="EMBL" id="MBB4903853.1"/>
    </source>
</evidence>